<dbReference type="PANTHER" id="PTHR42680:SF3">
    <property type="entry name" value="DCTP DEAMINASE"/>
    <property type="match status" value="1"/>
</dbReference>
<dbReference type="InterPro" id="IPR036157">
    <property type="entry name" value="dUTPase-like_sf"/>
</dbReference>
<gene>
    <name evidence="3" type="ORF">M8523_21170</name>
</gene>
<protein>
    <submittedName>
        <fullName evidence="3">2'-deoxycytidine 5'-triphosphate deaminase</fullName>
    </submittedName>
</protein>
<accession>A0AA42CKF7</accession>
<evidence type="ECO:0000313" key="3">
    <source>
        <dbReference type="EMBL" id="MCW6510533.1"/>
    </source>
</evidence>
<dbReference type="PANTHER" id="PTHR42680">
    <property type="entry name" value="DCTP DEAMINASE"/>
    <property type="match status" value="1"/>
</dbReference>
<dbReference type="SUPFAM" id="SSF51283">
    <property type="entry name" value="dUTPase-like"/>
    <property type="match status" value="1"/>
</dbReference>
<comment type="caution">
    <text evidence="3">The sequence shown here is derived from an EMBL/GenBank/DDBJ whole genome shotgun (WGS) entry which is preliminary data.</text>
</comment>
<dbReference type="InterPro" id="IPR053811">
    <property type="entry name" value="DCD_C"/>
</dbReference>
<dbReference type="AlphaFoldDB" id="A0AA42CKF7"/>
<dbReference type="InterPro" id="IPR010550">
    <property type="entry name" value="DCD_N"/>
</dbReference>
<sequence length="343" mass="37988">MMTFRIWPSQRIRQAVETGIIIPAMPLAPDQIQPASMDLRIADRAYRVPASFLPGPHRTVRERLTSLSTHVLDLTQPRVLERNCVHIIPLLEEIRLGPTTSARANPKSSSGRLDIFVRLITDYGTAFDDIPEGYQGPLFAEVVPRSFPVIVGRGTTLNQIRFRERGAGPAEAKRTSAVTINLQPTSPDRIIGYRARRAAGLVDLAAVGAHRRGDFWEPLTIEADRGDLVLVPDEFYILASFEDVRVEAGEAAEMIAYDTSVGEARVHYAGFLDPGFGLPEAGGTGSKVVLEVRSHDVPFLLEHGQHVGTLEYEPMLERPDQLYGQGIRSNYQGQGLKLSKQFR</sequence>
<dbReference type="EMBL" id="JAMOIM010000016">
    <property type="protein sequence ID" value="MCW6510533.1"/>
    <property type="molecule type" value="Genomic_DNA"/>
</dbReference>
<dbReference type="GO" id="GO:0008829">
    <property type="term" value="F:dCTP deaminase activity"/>
    <property type="evidence" value="ECO:0007669"/>
    <property type="project" value="InterPro"/>
</dbReference>
<evidence type="ECO:0000313" key="4">
    <source>
        <dbReference type="Proteomes" id="UP001165667"/>
    </source>
</evidence>
<reference evidence="3" key="1">
    <citation type="submission" date="2022-05" db="EMBL/GenBank/DDBJ databases">
        <authorList>
            <person name="Pankratov T."/>
        </authorList>
    </citation>
    <scope>NUCLEOTIDE SEQUENCE</scope>
    <source>
        <strain evidence="3">BP6-180914</strain>
    </source>
</reference>
<organism evidence="3 4">
    <name type="scientific">Lichenifustis flavocetrariae</name>
    <dbReference type="NCBI Taxonomy" id="2949735"/>
    <lineage>
        <taxon>Bacteria</taxon>
        <taxon>Pseudomonadati</taxon>
        <taxon>Pseudomonadota</taxon>
        <taxon>Alphaproteobacteria</taxon>
        <taxon>Hyphomicrobiales</taxon>
        <taxon>Lichenihabitantaceae</taxon>
        <taxon>Lichenifustis</taxon>
    </lineage>
</organism>
<dbReference type="Pfam" id="PF06559">
    <property type="entry name" value="DCD_N"/>
    <property type="match status" value="1"/>
</dbReference>
<dbReference type="Pfam" id="PF22569">
    <property type="entry name" value="DCD_C"/>
    <property type="match status" value="1"/>
</dbReference>
<name>A0AA42CKF7_9HYPH</name>
<feature type="domain" description="2'-deoxycytidine 5'-triphosphate deaminase C-terminal" evidence="2">
    <location>
        <begin position="174"/>
        <end position="342"/>
    </location>
</feature>
<feature type="domain" description="2'-deoxycytidine 5'-triphosphate deaminase N-terminal" evidence="1">
    <location>
        <begin position="6"/>
        <end position="164"/>
    </location>
</feature>
<evidence type="ECO:0000259" key="1">
    <source>
        <dbReference type="Pfam" id="PF06559"/>
    </source>
</evidence>
<proteinExistence type="predicted"/>
<evidence type="ECO:0000259" key="2">
    <source>
        <dbReference type="Pfam" id="PF22569"/>
    </source>
</evidence>
<dbReference type="Proteomes" id="UP001165667">
    <property type="component" value="Unassembled WGS sequence"/>
</dbReference>
<dbReference type="Gene3D" id="2.70.40.10">
    <property type="match status" value="2"/>
</dbReference>
<dbReference type="GO" id="GO:0009394">
    <property type="term" value="P:2'-deoxyribonucleotide metabolic process"/>
    <property type="evidence" value="ECO:0007669"/>
    <property type="project" value="InterPro"/>
</dbReference>
<keyword evidence="4" id="KW-1185">Reference proteome</keyword>
<dbReference type="RefSeq" id="WP_282586910.1">
    <property type="nucleotide sequence ID" value="NZ_JAMOIM010000016.1"/>
</dbReference>